<feature type="transmembrane region" description="Helical" evidence="2">
    <location>
        <begin position="6"/>
        <end position="26"/>
    </location>
</feature>
<keyword evidence="2" id="KW-0472">Membrane</keyword>
<accession>A0A139ACD9</accession>
<evidence type="ECO:0000256" key="1">
    <source>
        <dbReference type="SAM" id="MobiDB-lite"/>
    </source>
</evidence>
<gene>
    <name evidence="3" type="ORF">M427DRAFT_135860</name>
</gene>
<dbReference type="EMBL" id="KQ965770">
    <property type="protein sequence ID" value="KXS14244.1"/>
    <property type="molecule type" value="Genomic_DNA"/>
</dbReference>
<evidence type="ECO:0000256" key="2">
    <source>
        <dbReference type="SAM" id="Phobius"/>
    </source>
</evidence>
<dbReference type="Proteomes" id="UP000070544">
    <property type="component" value="Unassembled WGS sequence"/>
</dbReference>
<feature type="compositionally biased region" description="Basic and acidic residues" evidence="1">
    <location>
        <begin position="144"/>
        <end position="160"/>
    </location>
</feature>
<feature type="region of interest" description="Disordered" evidence="1">
    <location>
        <begin position="60"/>
        <end position="135"/>
    </location>
</feature>
<name>A0A139ACD9_GONPJ</name>
<dbReference type="AlphaFoldDB" id="A0A139ACD9"/>
<keyword evidence="4" id="KW-1185">Reference proteome</keyword>
<evidence type="ECO:0000313" key="3">
    <source>
        <dbReference type="EMBL" id="KXS14244.1"/>
    </source>
</evidence>
<evidence type="ECO:0000313" key="4">
    <source>
        <dbReference type="Proteomes" id="UP000070544"/>
    </source>
</evidence>
<protein>
    <submittedName>
        <fullName evidence="3">Uncharacterized protein</fullName>
    </submittedName>
</protein>
<sequence length="160" mass="17331">MSPAMIGGVVAAGVVLVVAAVGLVAWKRARKPTKRTERNVVDGFNENLPYAPVAKYFQRIPSPAPSMPQTPVDANPSPGSPRTTFPYFGHSGSSRDRDRPVSTALSDTTRRTSISSDGAPFVFPGSPVLSAQPTPRRIVPEMSEVGKGRTKRPWEMWRKS</sequence>
<reference evidence="3 4" key="1">
    <citation type="journal article" date="2015" name="Genome Biol. Evol.">
        <title>Phylogenomic analyses indicate that early fungi evolved digesting cell walls of algal ancestors of land plants.</title>
        <authorList>
            <person name="Chang Y."/>
            <person name="Wang S."/>
            <person name="Sekimoto S."/>
            <person name="Aerts A.L."/>
            <person name="Choi C."/>
            <person name="Clum A."/>
            <person name="LaButti K.M."/>
            <person name="Lindquist E.A."/>
            <person name="Yee Ngan C."/>
            <person name="Ohm R.A."/>
            <person name="Salamov A.A."/>
            <person name="Grigoriev I.V."/>
            <person name="Spatafora J.W."/>
            <person name="Berbee M.L."/>
        </authorList>
    </citation>
    <scope>NUCLEOTIDE SEQUENCE [LARGE SCALE GENOMIC DNA]</scope>
    <source>
        <strain evidence="3 4">JEL478</strain>
    </source>
</reference>
<organism evidence="3 4">
    <name type="scientific">Gonapodya prolifera (strain JEL478)</name>
    <name type="common">Monoblepharis prolifera</name>
    <dbReference type="NCBI Taxonomy" id="1344416"/>
    <lineage>
        <taxon>Eukaryota</taxon>
        <taxon>Fungi</taxon>
        <taxon>Fungi incertae sedis</taxon>
        <taxon>Chytridiomycota</taxon>
        <taxon>Chytridiomycota incertae sedis</taxon>
        <taxon>Monoblepharidomycetes</taxon>
        <taxon>Monoblepharidales</taxon>
        <taxon>Gonapodyaceae</taxon>
        <taxon>Gonapodya</taxon>
    </lineage>
</organism>
<keyword evidence="2" id="KW-1133">Transmembrane helix</keyword>
<proteinExistence type="predicted"/>
<keyword evidence="2" id="KW-0812">Transmembrane</keyword>
<feature type="region of interest" description="Disordered" evidence="1">
    <location>
        <begin position="141"/>
        <end position="160"/>
    </location>
</feature>